<reference evidence="1 2" key="1">
    <citation type="submission" date="2017-10" db="EMBL/GenBank/DDBJ databases">
        <title>Bacillus sp. nov., a halophilic bacterium isolated from a Keqin Lake.</title>
        <authorList>
            <person name="Wang H."/>
        </authorList>
    </citation>
    <scope>NUCLEOTIDE SEQUENCE [LARGE SCALE GENOMIC DNA]</scope>
    <source>
        <strain evidence="1 2">KCTC 13187</strain>
    </source>
</reference>
<keyword evidence="2" id="KW-1185">Reference proteome</keyword>
<name>A0A3A9KJ34_9BACI</name>
<sequence>MSEEQSKAIKKLADRIVKGYDMIHQKNYQEAKELLEPLVPLFHQEDKPNVTLLCYVSIAQIGTKDIDAFLTTYEELKEQTPKTKKEEALINRVDEMFHELMETIKISQDDQDI</sequence>
<accession>A0A3A9KJ34</accession>
<gene>
    <name evidence="1" type="ORF">CR203_10390</name>
</gene>
<comment type="caution">
    <text evidence="1">The sequence shown here is derived from an EMBL/GenBank/DDBJ whole genome shotgun (WGS) entry which is preliminary data.</text>
</comment>
<evidence type="ECO:0000313" key="2">
    <source>
        <dbReference type="Proteomes" id="UP000281498"/>
    </source>
</evidence>
<dbReference type="EMBL" id="PDOE01000003">
    <property type="protein sequence ID" value="RKL67745.1"/>
    <property type="molecule type" value="Genomic_DNA"/>
</dbReference>
<evidence type="ECO:0000313" key="1">
    <source>
        <dbReference type="EMBL" id="RKL67745.1"/>
    </source>
</evidence>
<evidence type="ECO:0008006" key="3">
    <source>
        <dbReference type="Google" id="ProtNLM"/>
    </source>
</evidence>
<proteinExistence type="predicted"/>
<dbReference type="AlphaFoldDB" id="A0A3A9KJ34"/>
<protein>
    <recommendedName>
        <fullName evidence="3">Tetratricopeptide repeat protein</fullName>
    </recommendedName>
</protein>
<dbReference type="RefSeq" id="WP_110935093.1">
    <property type="nucleotide sequence ID" value="NZ_KZ614146.1"/>
</dbReference>
<dbReference type="Proteomes" id="UP000281498">
    <property type="component" value="Unassembled WGS sequence"/>
</dbReference>
<dbReference type="OrthoDB" id="2874272at2"/>
<organism evidence="1 2">
    <name type="scientific">Salipaludibacillus neizhouensis</name>
    <dbReference type="NCBI Taxonomy" id="885475"/>
    <lineage>
        <taxon>Bacteria</taxon>
        <taxon>Bacillati</taxon>
        <taxon>Bacillota</taxon>
        <taxon>Bacilli</taxon>
        <taxon>Bacillales</taxon>
        <taxon>Bacillaceae</taxon>
    </lineage>
</organism>